<accession>A0A1T4MTG0</accession>
<reference evidence="4 5" key="1">
    <citation type="submission" date="2017-02" db="EMBL/GenBank/DDBJ databases">
        <authorList>
            <person name="Peterson S.W."/>
        </authorList>
    </citation>
    <scope>NUCLEOTIDE SEQUENCE [LARGE SCALE GENOMIC DNA]</scope>
    <source>
        <strain evidence="4 5">USBA 369</strain>
    </source>
</reference>
<evidence type="ECO:0000259" key="3">
    <source>
        <dbReference type="PROSITE" id="PS50887"/>
    </source>
</evidence>
<dbReference type="SMART" id="SM00267">
    <property type="entry name" value="GGDEF"/>
    <property type="match status" value="1"/>
</dbReference>
<dbReference type="RefSeq" id="WP_078706950.1">
    <property type="nucleotide sequence ID" value="NZ_FUXL01000002.1"/>
</dbReference>
<dbReference type="EMBL" id="FUXL01000002">
    <property type="protein sequence ID" value="SJZ70117.1"/>
    <property type="molecule type" value="Genomic_DNA"/>
</dbReference>
<dbReference type="NCBIfam" id="TIGR00254">
    <property type="entry name" value="GGDEF"/>
    <property type="match status" value="1"/>
</dbReference>
<proteinExistence type="predicted"/>
<dbReference type="InterPro" id="IPR029787">
    <property type="entry name" value="Nucleotide_cyclase"/>
</dbReference>
<evidence type="ECO:0000313" key="4">
    <source>
        <dbReference type="EMBL" id="SJZ70117.1"/>
    </source>
</evidence>
<dbReference type="InterPro" id="IPR035919">
    <property type="entry name" value="EAL_sf"/>
</dbReference>
<evidence type="ECO:0000256" key="1">
    <source>
        <dbReference type="SAM" id="Phobius"/>
    </source>
</evidence>
<dbReference type="InterPro" id="IPR052155">
    <property type="entry name" value="Biofilm_reg_signaling"/>
</dbReference>
<dbReference type="AlphaFoldDB" id="A0A1T4MTG0"/>
<dbReference type="PROSITE" id="PS50887">
    <property type="entry name" value="GGDEF"/>
    <property type="match status" value="1"/>
</dbReference>
<feature type="domain" description="EAL" evidence="2">
    <location>
        <begin position="258"/>
        <end position="509"/>
    </location>
</feature>
<dbReference type="Pfam" id="PF00563">
    <property type="entry name" value="EAL"/>
    <property type="match status" value="1"/>
</dbReference>
<dbReference type="PROSITE" id="PS50883">
    <property type="entry name" value="EAL"/>
    <property type="match status" value="1"/>
</dbReference>
<dbReference type="InterPro" id="IPR001633">
    <property type="entry name" value="EAL_dom"/>
</dbReference>
<dbReference type="InterPro" id="IPR043128">
    <property type="entry name" value="Rev_trsase/Diguanyl_cyclase"/>
</dbReference>
<feature type="domain" description="GGDEF" evidence="3">
    <location>
        <begin position="119"/>
        <end position="249"/>
    </location>
</feature>
<gene>
    <name evidence="4" type="ORF">SAMN05428963_102275</name>
</gene>
<feature type="transmembrane region" description="Helical" evidence="1">
    <location>
        <begin position="51"/>
        <end position="72"/>
    </location>
</feature>
<keyword evidence="1" id="KW-0472">Membrane</keyword>
<dbReference type="OrthoDB" id="9814202at2"/>
<dbReference type="SMART" id="SM00052">
    <property type="entry name" value="EAL"/>
    <property type="match status" value="1"/>
</dbReference>
<evidence type="ECO:0000259" key="2">
    <source>
        <dbReference type="PROSITE" id="PS50883"/>
    </source>
</evidence>
<dbReference type="Pfam" id="PF00990">
    <property type="entry name" value="GGDEF"/>
    <property type="match status" value="1"/>
</dbReference>
<dbReference type="Gene3D" id="3.20.20.450">
    <property type="entry name" value="EAL domain"/>
    <property type="match status" value="1"/>
</dbReference>
<sequence>MFRELFSNPARRDAVIATGMAIALYALFLYLDAYDRFAAFMKGHESWELDEIILAIFLSGLSGFVYAWRRLLDLKREAKRRSEAEGEALWFAYHDPLTRLPNRHYVDGRMNGRNKNATSPVSVFAIDLDGFKKVNDLVGHHGGDALLTTVAERLRQLFPEDTVIRMGGDEFCVLSQTPADAAEEMAERMVDLLSRPVIIGGIQVEVGTSVGIGHNHDRKERLQTVMEQADLAMYAAKRRGRNGVCVFEASMREILTERVRLETELREAVRAGVIRPHYQPLIHLDGGKIHGFEALARWTDKSGNAVSPAVFIEIAEEAGLITDLSGQLLRQACLDALSWPSETRLAFNISPAQLTDRLLGLRIIQILGETGFPPRRLEIEITETAVVRELATATQTIEELKRIGIHIVLDDFGTGYSSLSQLSNMSFDEIKIDRSFMNSLGEEDSKQTKIVRAIVGLSQGLGITTTAEGIEQLSQLERIKELGCNLGQGYLFGKAMPANHVAGFLAGRNAQEADVRLGR</sequence>
<dbReference type="CDD" id="cd01949">
    <property type="entry name" value="GGDEF"/>
    <property type="match status" value="1"/>
</dbReference>
<dbReference type="Gene3D" id="3.30.70.270">
    <property type="match status" value="1"/>
</dbReference>
<dbReference type="CDD" id="cd01948">
    <property type="entry name" value="EAL"/>
    <property type="match status" value="1"/>
</dbReference>
<protein>
    <submittedName>
        <fullName evidence="4">Diguanylate cyclase/phosphodiesterase</fullName>
    </submittedName>
</protein>
<dbReference type="InterPro" id="IPR000160">
    <property type="entry name" value="GGDEF_dom"/>
</dbReference>
<feature type="transmembrane region" description="Helical" evidence="1">
    <location>
        <begin position="12"/>
        <end position="31"/>
    </location>
</feature>
<dbReference type="SUPFAM" id="SSF141868">
    <property type="entry name" value="EAL domain-like"/>
    <property type="match status" value="1"/>
</dbReference>
<dbReference type="PANTHER" id="PTHR44757">
    <property type="entry name" value="DIGUANYLATE CYCLASE DGCP"/>
    <property type="match status" value="1"/>
</dbReference>
<name>A0A1T4MTG0_9HYPH</name>
<organism evidence="4 5">
    <name type="scientific">Consotaella salsifontis</name>
    <dbReference type="NCBI Taxonomy" id="1365950"/>
    <lineage>
        <taxon>Bacteria</taxon>
        <taxon>Pseudomonadati</taxon>
        <taxon>Pseudomonadota</taxon>
        <taxon>Alphaproteobacteria</taxon>
        <taxon>Hyphomicrobiales</taxon>
        <taxon>Aurantimonadaceae</taxon>
        <taxon>Consotaella</taxon>
    </lineage>
</organism>
<dbReference type="STRING" id="1365950.SAMN05428963_102275"/>
<dbReference type="SUPFAM" id="SSF55073">
    <property type="entry name" value="Nucleotide cyclase"/>
    <property type="match status" value="1"/>
</dbReference>
<dbReference type="PANTHER" id="PTHR44757:SF2">
    <property type="entry name" value="BIOFILM ARCHITECTURE MAINTENANCE PROTEIN MBAA"/>
    <property type="match status" value="1"/>
</dbReference>
<evidence type="ECO:0000313" key="5">
    <source>
        <dbReference type="Proteomes" id="UP000190135"/>
    </source>
</evidence>
<dbReference type="Proteomes" id="UP000190135">
    <property type="component" value="Unassembled WGS sequence"/>
</dbReference>
<keyword evidence="1" id="KW-1133">Transmembrane helix</keyword>
<keyword evidence="5" id="KW-1185">Reference proteome</keyword>
<keyword evidence="1" id="KW-0812">Transmembrane</keyword>